<dbReference type="Proteomes" id="UP000887566">
    <property type="component" value="Unplaced"/>
</dbReference>
<evidence type="ECO:0000313" key="8">
    <source>
        <dbReference type="Proteomes" id="UP000887566"/>
    </source>
</evidence>
<dbReference type="PANTHER" id="PTHR45992:SF11">
    <property type="entry name" value="ALPHA-TYPE PROTEIN KINASE DOMAIN-CONTAINING PROTEIN"/>
    <property type="match status" value="1"/>
</dbReference>
<keyword evidence="6" id="KW-0472">Membrane</keyword>
<keyword evidence="3" id="KW-0547">Nucleotide-binding</keyword>
<protein>
    <submittedName>
        <fullName evidence="9">Alpha-type protein kinase domain-containing protein</fullName>
    </submittedName>
</protein>
<evidence type="ECO:0000256" key="4">
    <source>
        <dbReference type="ARBA" id="ARBA00022777"/>
    </source>
</evidence>
<evidence type="ECO:0000256" key="3">
    <source>
        <dbReference type="ARBA" id="ARBA00022741"/>
    </source>
</evidence>
<dbReference type="GO" id="GO:0005524">
    <property type="term" value="F:ATP binding"/>
    <property type="evidence" value="ECO:0007669"/>
    <property type="project" value="UniProtKB-KW"/>
</dbReference>
<keyword evidence="6" id="KW-1133">Transmembrane helix</keyword>
<keyword evidence="2" id="KW-0808">Transferase</keyword>
<dbReference type="AlphaFoldDB" id="A0A914X770"/>
<evidence type="ECO:0000259" key="7">
    <source>
        <dbReference type="PROSITE" id="PS51158"/>
    </source>
</evidence>
<dbReference type="Gene3D" id="3.20.200.10">
    <property type="entry name" value="MHCK/EF2 kinase"/>
    <property type="match status" value="1"/>
</dbReference>
<organism evidence="8 9">
    <name type="scientific">Plectus sambesii</name>
    <dbReference type="NCBI Taxonomy" id="2011161"/>
    <lineage>
        <taxon>Eukaryota</taxon>
        <taxon>Metazoa</taxon>
        <taxon>Ecdysozoa</taxon>
        <taxon>Nematoda</taxon>
        <taxon>Chromadorea</taxon>
        <taxon>Plectida</taxon>
        <taxon>Plectina</taxon>
        <taxon>Plectoidea</taxon>
        <taxon>Plectidae</taxon>
        <taxon>Plectus</taxon>
    </lineage>
</organism>
<dbReference type="SUPFAM" id="SSF56112">
    <property type="entry name" value="Protein kinase-like (PK-like)"/>
    <property type="match status" value="1"/>
</dbReference>
<name>A0A914X770_9BILA</name>
<dbReference type="GO" id="GO:0004674">
    <property type="term" value="F:protein serine/threonine kinase activity"/>
    <property type="evidence" value="ECO:0007669"/>
    <property type="project" value="UniProtKB-KW"/>
</dbReference>
<dbReference type="SMART" id="SM00811">
    <property type="entry name" value="Alpha_kinase"/>
    <property type="match status" value="1"/>
</dbReference>
<keyword evidence="6" id="KW-0812">Transmembrane</keyword>
<dbReference type="WBParaSite" id="PSAMB.scaffold6301size9780.g28242.t1">
    <property type="protein sequence ID" value="PSAMB.scaffold6301size9780.g28242.t1"/>
    <property type="gene ID" value="PSAMB.scaffold6301size9780.g28242"/>
</dbReference>
<keyword evidence="1" id="KW-0723">Serine/threonine-protein kinase</keyword>
<proteinExistence type="predicted"/>
<dbReference type="Pfam" id="PF02816">
    <property type="entry name" value="Alpha_kinase"/>
    <property type="match status" value="1"/>
</dbReference>
<keyword evidence="5" id="KW-0067">ATP-binding</keyword>
<dbReference type="PROSITE" id="PS51158">
    <property type="entry name" value="ALPHA_KINASE"/>
    <property type="match status" value="1"/>
</dbReference>
<evidence type="ECO:0000256" key="5">
    <source>
        <dbReference type="ARBA" id="ARBA00022840"/>
    </source>
</evidence>
<accession>A0A914X770</accession>
<keyword evidence="8" id="KW-1185">Reference proteome</keyword>
<evidence type="ECO:0000256" key="1">
    <source>
        <dbReference type="ARBA" id="ARBA00022527"/>
    </source>
</evidence>
<feature type="domain" description="Alpha-type protein kinase" evidence="7">
    <location>
        <begin position="78"/>
        <end position="296"/>
    </location>
</feature>
<dbReference type="InterPro" id="IPR004166">
    <property type="entry name" value="a-kinase_dom"/>
</dbReference>
<feature type="transmembrane region" description="Helical" evidence="6">
    <location>
        <begin position="20"/>
        <end position="53"/>
    </location>
</feature>
<dbReference type="PANTHER" id="PTHR45992">
    <property type="entry name" value="EUKARYOTIC ELONGATION FACTOR 2 KINASE-RELATED"/>
    <property type="match status" value="1"/>
</dbReference>
<keyword evidence="4" id="KW-0418">Kinase</keyword>
<evidence type="ECO:0000256" key="2">
    <source>
        <dbReference type="ARBA" id="ARBA00022679"/>
    </source>
</evidence>
<evidence type="ECO:0000256" key="6">
    <source>
        <dbReference type="SAM" id="Phobius"/>
    </source>
</evidence>
<evidence type="ECO:0000313" key="9">
    <source>
        <dbReference type="WBParaSite" id="PSAMB.scaffold6301size9780.g28242.t1"/>
    </source>
</evidence>
<sequence>MIESTPDREAFKDSGLPERFLHSTLGIASVTALAAISAGVAFLSTTAAVQWLFKDKLVKKKRSGLQPTSDISGSKSVMLPNVTTTWIEGSCVYRVCFAELPFAKGVCKVSYEGWIVGDGPRTGCRVVVKTVPPDARTDARRWMPDRALADLAATFVHAFSKATDAAGIQHRSIDVVIPRIAQVAGGLLTVGQYVMIEPYLEGEFIKFNSNGGWEDKREWTMSALTHFSSIHSRGDYILSDLQGTKTGRYCVTDPAIHSRSHLFRRAGTDGGRGGIQMVLNGHKCNPVCKALRLPQIKQRKTVAPIKTSIYSFAKPKRASNVAVSKW</sequence>
<reference evidence="9" key="1">
    <citation type="submission" date="2022-11" db="UniProtKB">
        <authorList>
            <consortium name="WormBaseParasite"/>
        </authorList>
    </citation>
    <scope>IDENTIFICATION</scope>
</reference>
<dbReference type="InterPro" id="IPR011009">
    <property type="entry name" value="Kinase-like_dom_sf"/>
</dbReference>
<dbReference type="InterPro" id="IPR051852">
    <property type="entry name" value="Alpha-type_PK"/>
</dbReference>
<dbReference type="CDD" id="cd04515">
    <property type="entry name" value="Alpha_kinase"/>
    <property type="match status" value="1"/>
</dbReference>